<evidence type="ECO:0000256" key="4">
    <source>
        <dbReference type="ARBA" id="ARBA00022829"/>
    </source>
</evidence>
<evidence type="ECO:0000256" key="3">
    <source>
        <dbReference type="ARBA" id="ARBA00022801"/>
    </source>
</evidence>
<protein>
    <recommendedName>
        <fullName evidence="2">separase</fullName>
        <ecNumber evidence="2">3.4.22.49</ecNumber>
    </recommendedName>
</protein>
<evidence type="ECO:0000256" key="5">
    <source>
        <dbReference type="SAM" id="MobiDB-lite"/>
    </source>
</evidence>
<reference evidence="8" key="1">
    <citation type="submission" date="2025-08" db="UniProtKB">
        <authorList>
            <consortium name="RefSeq"/>
        </authorList>
    </citation>
    <scope>IDENTIFICATION</scope>
</reference>
<dbReference type="EC" id="3.4.22.49" evidence="2"/>
<dbReference type="Gene3D" id="1.25.40.10">
    <property type="entry name" value="Tetratricopeptide repeat domain"/>
    <property type="match status" value="1"/>
</dbReference>
<dbReference type="GO" id="GO:0006508">
    <property type="term" value="P:proteolysis"/>
    <property type="evidence" value="ECO:0007669"/>
    <property type="project" value="InterPro"/>
</dbReference>
<keyword evidence="7" id="KW-1185">Reference proteome</keyword>
<evidence type="ECO:0000259" key="6">
    <source>
        <dbReference type="PROSITE" id="PS51700"/>
    </source>
</evidence>
<evidence type="ECO:0000256" key="2">
    <source>
        <dbReference type="ARBA" id="ARBA00012489"/>
    </source>
</evidence>
<organism evidence="7 8">
    <name type="scientific">Salmo salar</name>
    <name type="common">Atlantic salmon</name>
    <dbReference type="NCBI Taxonomy" id="8030"/>
    <lineage>
        <taxon>Eukaryota</taxon>
        <taxon>Metazoa</taxon>
        <taxon>Chordata</taxon>
        <taxon>Craniata</taxon>
        <taxon>Vertebrata</taxon>
        <taxon>Euteleostomi</taxon>
        <taxon>Actinopterygii</taxon>
        <taxon>Neopterygii</taxon>
        <taxon>Teleostei</taxon>
        <taxon>Protacanthopterygii</taxon>
        <taxon>Salmoniformes</taxon>
        <taxon>Salmonidae</taxon>
        <taxon>Salmoninae</taxon>
        <taxon>Salmo</taxon>
    </lineage>
</organism>
<keyword evidence="3" id="KW-0378">Hydrolase</keyword>
<dbReference type="GeneID" id="106565678"/>
<dbReference type="SUPFAM" id="SSF48452">
    <property type="entry name" value="TPR-like"/>
    <property type="match status" value="1"/>
</dbReference>
<dbReference type="KEGG" id="sasa:106565678"/>
<sequence>MKMKCLKVDEYIKRTACPKETRVLHEELETYMRNGPGPQGRTLYDRVIRACNHQLGVGPPDSDHIAGLIKLVELALRGYDISGELGVQSTPLYMEKITFHVLKKLGSLGVYHPCSYLGSLLYQRLAPAPQTEDYCVLVRSCFAVLWNGLSAAQDGACLNPRDKFCCQLQALSFLLLLDRERTSVPSCSKTPMYVEDALTEFEKGCGSLTKEDASLILEETHRHLLSPWAGGWGGDGQPSGRPCLSTLCEVVLITSKLLSKAGFWSLAEGLVGGALGKVRNSTDGLSPALVLGRLAVDIHRSMSSGVESGQAFTECARTLRSLPNTLGDRQAHVILEGCSLVVWAVEAGQSKGLSGAVLLAWFSFLEEHQEFMQKRLQKDLGSQSEESRLQQSLCFSMYQGFVFSYESMLASQLENTETLNRVLLYCQATAGRMMTELRKLPSDNILIKAVTAVSNLVCGLYNRRLYDQAFTLVEILCQELYKNCPPSLSVDRLSRAFMLAVQSSRRGSHLERALDWVILWLQTLGPGERLTQHMTEPVSLWVRTKADAARAGQEDTRLRTLRDGFGPDVPDEGVMLCLLEEELRAYREVAGDSTQERYNTLCDLLDICHEDSHHSHLRAVYLCEMAQVVCFQDFSEQTDCSAVDFTHEALRLLEEEPETEENADRLKDDKAHASLWLYVCTLEKNLQEAIDKEKRLQNVREQAGGNNNPVQTNDIDYEDKQKQQDSNLVYEGLRFNLAAESKLSQPLDKALGEWASLLQRNELPSVKNPKQTCTSIALTAALYKLMGKPLQALEAYQLASGLSRRLGDAQGHASSLCHSARLLLELGAPEMAQAQLEEAENCLTPDPNTGGPSLLSVLAKLLRAQLCYSKGQVAQGVPYLCEVLTEVGEQRHSKSWYLLRARALQTSSAYLSLDTAALPPALRQRITQHGLKTPDTALYESLKLLCSLLVTLVGNGLYGACSSTDTRFIDQGDNLVLKWQLLSELLGCSMRMVSVRSSSGAVHEAKLQCLEALKLATKLQTLSQCAELLVIKAELELMKGEREECGFDLDKVRNLLELCTDFTNGAQKAEVRIQPRKGRPALKPGSPLPSGEEDCKAFLSTRWFPKETIERDLASSPPLKARAQGWLSSLGHVADCQCPCCSEPSLGRVTARWATTQADLALQLSPTEVRASRNLHLAALARCKSITVKMATKLTKLFPLKTLPPKPCLLQDLVARVYLRIAMSGLELRMGKAAGTLKVLEAGLAFVASKPSPELGPLRARLLGAKAQVSCLALATQIDCPPEELFSAAWAWNPPPKGAVEVDHKPKTLPPPPTPLKKSKEPVVTAAKAKDTKKTKDHIPKIKVSFSSTKGQMSQVPKTPVVVKQFRAKSSVGELKSFDFNTEVPTVACTPVQRVKAPSSARRGAAKVTANLPFQVYEELSPSQDKPQPVPAAPKRTKKSRFKVEFSDESDTESNPKVELKEKPVVSKKRITSTRALCAPKEVSAPDPPAEKAPPKRGRKKGAAVPLSCTSSEDELAASVSSSSQSAPARRGRPRRQQPGTGGHSEAPERMRTIEEEMDGLNMDSSIEELRASDTETEETGAASMVLDSPDTDFEVLRRDLCGDRERDCLSELRREGHPGGALQAQAHLPHSNTGPDGLSVEAVQSLLRSAWLALQHFPPPTLYPRLCGLLALSLGQRDSVTTAMLHVQSLGVTSRHHMTRHLANRLKKLKKSSSELADRLGSLSLEEPLSQTGNPIEQRLSQLEEIFSFPTAEPSVFPQEHCQQFITQLQDLPTGVTVCVLSVLGVHPGEMGDTVLLSRLERDSYPVTVRIPTAQRKHPMSWLVQEMDSVQKEQKAVSCVSEKAKWWEGRRALDARMERLLEEMEGLLGCWRGLLLPLTSDPELSVQAKHLQKTLAAWGAQTSEEMLKAVLSASPLLSQSQLQWFAQGVCVEQGKQCVDLLQTAAAVLAERPEPEGHVVLILDKYLQKLPWESISCLRPCSVTRMPSLHSLLGHCALKESDPDCVLNGGVDPKQVFYVLNPDANLGDTEERFKQSFTSEQHWQGVCGVAPDPDQLQDAVTAKDLYIYVGHGAGARFLDGQRILKKEMRAASLLFGCSSAALAVRGELEGTGIILNYLMAGCPLILGNLWDVTDRDIDRFTKALLESWLSAGPGAPLLDHMALSRQATHLKHLIGAAPVVYGLPIHLR</sequence>
<dbReference type="GO" id="GO:0005737">
    <property type="term" value="C:cytoplasm"/>
    <property type="evidence" value="ECO:0007669"/>
    <property type="project" value="TreeGrafter"/>
</dbReference>
<evidence type="ECO:0000256" key="1">
    <source>
        <dbReference type="ARBA" id="ARBA00000451"/>
    </source>
</evidence>
<dbReference type="RefSeq" id="XP_013988518.1">
    <property type="nucleotide sequence ID" value="XM_014133043.2"/>
</dbReference>
<dbReference type="InterPro" id="IPR011990">
    <property type="entry name" value="TPR-like_helical_dom_sf"/>
</dbReference>
<dbReference type="CTD" id="9700"/>
<dbReference type="InterPro" id="IPR030397">
    <property type="entry name" value="SEPARIN_core_dom"/>
</dbReference>
<name>A0A1S3LC32_SALSA</name>
<keyword evidence="4" id="KW-0159">Chromosome partition</keyword>
<dbReference type="PROSITE" id="PS51700">
    <property type="entry name" value="SEPARIN"/>
    <property type="match status" value="1"/>
</dbReference>
<feature type="compositionally biased region" description="Basic and acidic residues" evidence="5">
    <location>
        <begin position="1454"/>
        <end position="1465"/>
    </location>
</feature>
<dbReference type="GO" id="GO:0051307">
    <property type="term" value="P:meiotic chromosome separation"/>
    <property type="evidence" value="ECO:0007669"/>
    <property type="project" value="TreeGrafter"/>
</dbReference>
<comment type="catalytic activity">
    <reaction evidence="1">
        <text>All bonds known to be hydrolyzed by this endopeptidase have arginine in P1 and an acidic residue in P4. P6 is often occupied by an acidic residue or by a hydroxy-amino-acid residue, the phosphorylation of which enhances cleavage.</text>
        <dbReference type="EC" id="3.4.22.49"/>
    </reaction>
</comment>
<evidence type="ECO:0000313" key="8">
    <source>
        <dbReference type="RefSeq" id="XP_013988518.1"/>
    </source>
</evidence>
<feature type="compositionally biased region" description="Low complexity" evidence="5">
    <location>
        <begin position="1517"/>
        <end position="1529"/>
    </location>
</feature>
<dbReference type="GO" id="GO:0072686">
    <property type="term" value="C:mitotic spindle"/>
    <property type="evidence" value="ECO:0007669"/>
    <property type="project" value="TreeGrafter"/>
</dbReference>
<dbReference type="GO" id="GO:0004197">
    <property type="term" value="F:cysteine-type endopeptidase activity"/>
    <property type="evidence" value="ECO:0007669"/>
    <property type="project" value="InterPro"/>
</dbReference>
<dbReference type="GO" id="GO:0005634">
    <property type="term" value="C:nucleus"/>
    <property type="evidence" value="ECO:0007669"/>
    <property type="project" value="InterPro"/>
</dbReference>
<gene>
    <name evidence="8" type="primary">espl1</name>
</gene>
<dbReference type="InterPro" id="IPR005314">
    <property type="entry name" value="Peptidase_C50"/>
</dbReference>
<dbReference type="GO" id="GO:0005813">
    <property type="term" value="C:centrosome"/>
    <property type="evidence" value="ECO:0007669"/>
    <property type="project" value="TreeGrafter"/>
</dbReference>
<feature type="domain" description="Peptidase C50" evidence="6">
    <location>
        <begin position="2013"/>
        <end position="2108"/>
    </location>
</feature>
<dbReference type="Pfam" id="PF03568">
    <property type="entry name" value="Separin_C"/>
    <property type="match status" value="1"/>
</dbReference>
<evidence type="ECO:0000313" key="7">
    <source>
        <dbReference type="Proteomes" id="UP001652741"/>
    </source>
</evidence>
<feature type="region of interest" description="Disordered" evidence="5">
    <location>
        <begin position="1419"/>
        <end position="1551"/>
    </location>
</feature>
<proteinExistence type="predicted"/>
<dbReference type="PANTHER" id="PTHR12792:SF0">
    <property type="entry name" value="SEPARIN"/>
    <property type="match status" value="1"/>
</dbReference>
<dbReference type="OrthoDB" id="10255632at2759"/>
<accession>A0A1S3LC32</accession>
<dbReference type="PANTHER" id="PTHR12792">
    <property type="entry name" value="EXTRA SPINDLE POLES 1-RELATED"/>
    <property type="match status" value="1"/>
</dbReference>
<dbReference type="Proteomes" id="UP001652741">
    <property type="component" value="Chromosome ssa12"/>
</dbReference>